<feature type="domain" description="C2H2-type" evidence="2">
    <location>
        <begin position="116"/>
        <end position="141"/>
    </location>
</feature>
<dbReference type="InterPro" id="IPR013087">
    <property type="entry name" value="Znf_C2H2_type"/>
</dbReference>
<name>A0A1W4WED0_AGRPL</name>
<dbReference type="Pfam" id="PF00096">
    <property type="entry name" value="zf-C2H2"/>
    <property type="match status" value="1"/>
</dbReference>
<evidence type="ECO:0000313" key="4">
    <source>
        <dbReference type="RefSeq" id="XP_018318468.1"/>
    </source>
</evidence>
<feature type="domain" description="C2H2-type" evidence="2">
    <location>
        <begin position="73"/>
        <end position="101"/>
    </location>
</feature>
<dbReference type="PROSITE" id="PS00028">
    <property type="entry name" value="ZINC_FINGER_C2H2_1"/>
    <property type="match status" value="5"/>
</dbReference>
<gene>
    <name evidence="4" type="primary">LOC108732271</name>
</gene>
<feature type="domain" description="C2H2-type" evidence="2">
    <location>
        <begin position="36"/>
        <end position="64"/>
    </location>
</feature>
<dbReference type="PANTHER" id="PTHR33936:SF24">
    <property type="entry name" value="C2H2-TYPE DOMAIN-CONTAINING PROTEIN"/>
    <property type="match status" value="1"/>
</dbReference>
<keyword evidence="1" id="KW-0862">Zinc</keyword>
<dbReference type="AlphaFoldDB" id="A0A1W4WED0"/>
<keyword evidence="1" id="KW-0479">Metal-binding</keyword>
<dbReference type="SUPFAM" id="SSF57667">
    <property type="entry name" value="beta-beta-alpha zinc fingers"/>
    <property type="match status" value="4"/>
</dbReference>
<feature type="domain" description="C2H2-type" evidence="2">
    <location>
        <begin position="318"/>
        <end position="346"/>
    </location>
</feature>
<dbReference type="Gene3D" id="3.30.160.60">
    <property type="entry name" value="Classic Zinc Finger"/>
    <property type="match status" value="5"/>
</dbReference>
<reference evidence="4" key="1">
    <citation type="submission" date="2025-08" db="UniProtKB">
        <authorList>
            <consortium name="RefSeq"/>
        </authorList>
    </citation>
    <scope>IDENTIFICATION</scope>
    <source>
        <tissue evidence="4">Entire body</tissue>
    </source>
</reference>
<feature type="domain" description="C2H2-type" evidence="2">
    <location>
        <begin position="373"/>
        <end position="401"/>
    </location>
</feature>
<evidence type="ECO:0000313" key="3">
    <source>
        <dbReference type="Proteomes" id="UP000192223"/>
    </source>
</evidence>
<dbReference type="InterPro" id="IPR036236">
    <property type="entry name" value="Znf_C2H2_sf"/>
</dbReference>
<dbReference type="PANTHER" id="PTHR33936">
    <property type="entry name" value="PROTEIN CBG17840"/>
    <property type="match status" value="1"/>
</dbReference>
<accession>A0A1W4WED0</accession>
<evidence type="ECO:0000256" key="1">
    <source>
        <dbReference type="PROSITE-ProRule" id="PRU00042"/>
    </source>
</evidence>
<dbReference type="SMART" id="SM00355">
    <property type="entry name" value="ZnF_C2H2"/>
    <property type="match status" value="8"/>
</dbReference>
<organism evidence="3 4">
    <name type="scientific">Agrilus planipennis</name>
    <name type="common">Emerald ash borer</name>
    <name type="synonym">Agrilus marcopoli</name>
    <dbReference type="NCBI Taxonomy" id="224129"/>
    <lineage>
        <taxon>Eukaryota</taxon>
        <taxon>Metazoa</taxon>
        <taxon>Ecdysozoa</taxon>
        <taxon>Arthropoda</taxon>
        <taxon>Hexapoda</taxon>
        <taxon>Insecta</taxon>
        <taxon>Pterygota</taxon>
        <taxon>Neoptera</taxon>
        <taxon>Endopterygota</taxon>
        <taxon>Coleoptera</taxon>
        <taxon>Polyphaga</taxon>
        <taxon>Elateriformia</taxon>
        <taxon>Buprestoidea</taxon>
        <taxon>Buprestidae</taxon>
        <taxon>Agrilinae</taxon>
        <taxon>Agrilus</taxon>
    </lineage>
</organism>
<dbReference type="PROSITE" id="PS50157">
    <property type="entry name" value="ZINC_FINGER_C2H2_2"/>
    <property type="match status" value="6"/>
</dbReference>
<dbReference type="InParanoid" id="A0A1W4WED0"/>
<dbReference type="InterPro" id="IPR052797">
    <property type="entry name" value="RegFact_GeneExpr_CellDeath"/>
</dbReference>
<dbReference type="STRING" id="224129.A0A1W4WED0"/>
<dbReference type="Pfam" id="PF13912">
    <property type="entry name" value="zf-C2H2_6"/>
    <property type="match status" value="2"/>
</dbReference>
<dbReference type="GO" id="GO:0008270">
    <property type="term" value="F:zinc ion binding"/>
    <property type="evidence" value="ECO:0007669"/>
    <property type="project" value="UniProtKB-KW"/>
</dbReference>
<keyword evidence="3" id="KW-1185">Reference proteome</keyword>
<evidence type="ECO:0000259" key="2">
    <source>
        <dbReference type="PROSITE" id="PS50157"/>
    </source>
</evidence>
<dbReference type="Proteomes" id="UP000192223">
    <property type="component" value="Unplaced"/>
</dbReference>
<protein>
    <submittedName>
        <fullName evidence="4">Zinc finger protein 14-like isoform X1</fullName>
    </submittedName>
</protein>
<dbReference type="KEGG" id="apln:108732271"/>
<keyword evidence="1" id="KW-0863">Zinc-finger</keyword>
<dbReference type="OrthoDB" id="6783105at2759"/>
<dbReference type="GeneID" id="108732271"/>
<proteinExistence type="predicted"/>
<sequence>MSLDILININACSYGLFLLKIELFNKRLRNMEQVQIKCSVCDKEFSQRKSVYVHLRNVHKIERLVPELIHPAFDCGNCNKKFLYKTCLVRHIKSCFSSENKNNKSCLRVLTPGNRLICPQEDCGEKFLKYVNLRQHLMVQHDTNIEFEDLTFNSTSDFKKWKDQVEQETQSHYTLDTGLRPLINGTSKKTYNCHRSYTKRGKSKNIRTYLTTKMGRACPSRIEVIFENDEQSTLSVKFWKTHCGHTDKIGRVNCNEFGGGRIKCEVCKKIFFMRPHFEAHLCKGKAKSKIPCPNCEKTFSSTYNLRRHLHCHLKIKPFECHTCKKRFPHIYNLTRHLLTHHTNDKPFKCKVCSKSYLQADILEEHTKSCRKPFKCDHCEKTFTRKYSVFVHINCVHKRDPKVSDSAKVTGTSNITTENTVRPVEVKTEEIFTAINEPLVKFEATSVELSEIIVPKEELKEEYCEIGENSAEAFAYLTAEIDQDPEAYKVKEESIEF</sequence>
<dbReference type="RefSeq" id="XP_018318468.1">
    <property type="nucleotide sequence ID" value="XM_018462966.2"/>
</dbReference>
<feature type="domain" description="C2H2-type" evidence="2">
    <location>
        <begin position="290"/>
        <end position="317"/>
    </location>
</feature>